<accession>A0ABW2RDA6</accession>
<reference evidence="2" key="1">
    <citation type="journal article" date="2019" name="Int. J. Syst. Evol. Microbiol.">
        <title>The Global Catalogue of Microorganisms (GCM) 10K type strain sequencing project: providing services to taxonomists for standard genome sequencing and annotation.</title>
        <authorList>
            <consortium name="The Broad Institute Genomics Platform"/>
            <consortium name="The Broad Institute Genome Sequencing Center for Infectious Disease"/>
            <person name="Wu L."/>
            <person name="Ma J."/>
        </authorList>
    </citation>
    <scope>NUCLEOTIDE SEQUENCE [LARGE SCALE GENOMIC DNA]</scope>
    <source>
        <strain evidence="2">CCUG 54518</strain>
    </source>
</reference>
<dbReference type="EMBL" id="JBHTBX010000013">
    <property type="protein sequence ID" value="MFC7436103.1"/>
    <property type="molecule type" value="Genomic_DNA"/>
</dbReference>
<gene>
    <name evidence="1" type="ORF">ACFQNJ_16455</name>
</gene>
<comment type="caution">
    <text evidence="1">The sequence shown here is derived from an EMBL/GenBank/DDBJ whole genome shotgun (WGS) entry which is preliminary data.</text>
</comment>
<dbReference type="RefSeq" id="WP_382259499.1">
    <property type="nucleotide sequence ID" value="NZ_JBHTBX010000013.1"/>
</dbReference>
<sequence>MIAGFFQGEGRMFRFLGVLVTGMILLTGCDSAADREAAAQEQRIKEYKARKKADYEHDRKLLESLSSQNK</sequence>
<proteinExistence type="predicted"/>
<organism evidence="1 2">
    <name type="scientific">Hydrogenophaga bisanensis</name>
    <dbReference type="NCBI Taxonomy" id="439611"/>
    <lineage>
        <taxon>Bacteria</taxon>
        <taxon>Pseudomonadati</taxon>
        <taxon>Pseudomonadota</taxon>
        <taxon>Betaproteobacteria</taxon>
        <taxon>Burkholderiales</taxon>
        <taxon>Comamonadaceae</taxon>
        <taxon>Hydrogenophaga</taxon>
    </lineage>
</organism>
<evidence type="ECO:0000313" key="1">
    <source>
        <dbReference type="EMBL" id="MFC7436103.1"/>
    </source>
</evidence>
<keyword evidence="2" id="KW-1185">Reference proteome</keyword>
<dbReference type="Proteomes" id="UP001596495">
    <property type="component" value="Unassembled WGS sequence"/>
</dbReference>
<name>A0ABW2RDA6_9BURK</name>
<protein>
    <recommendedName>
        <fullName evidence="3">Small lipoprotein YifL</fullName>
    </recommendedName>
</protein>
<evidence type="ECO:0008006" key="3">
    <source>
        <dbReference type="Google" id="ProtNLM"/>
    </source>
</evidence>
<evidence type="ECO:0000313" key="2">
    <source>
        <dbReference type="Proteomes" id="UP001596495"/>
    </source>
</evidence>